<evidence type="ECO:0000256" key="3">
    <source>
        <dbReference type="ARBA" id="ARBA00012098"/>
    </source>
</evidence>
<keyword evidence="7 8" id="KW-0413">Isomerase</keyword>
<dbReference type="Gene3D" id="2.60.120.10">
    <property type="entry name" value="Jelly Rolls"/>
    <property type="match status" value="1"/>
</dbReference>
<dbReference type="EMBL" id="QYYH01000032">
    <property type="protein sequence ID" value="RJY18101.1"/>
    <property type="molecule type" value="Genomic_DNA"/>
</dbReference>
<dbReference type="UniPathway" id="UPA00124"/>
<evidence type="ECO:0000313" key="8">
    <source>
        <dbReference type="EMBL" id="RJY18101.1"/>
    </source>
</evidence>
<dbReference type="AlphaFoldDB" id="A0A3A6U9C6"/>
<comment type="catalytic activity">
    <reaction evidence="1 7">
        <text>dTDP-4-dehydro-6-deoxy-alpha-D-glucose = dTDP-4-dehydro-beta-L-rhamnose</text>
        <dbReference type="Rhea" id="RHEA:16969"/>
        <dbReference type="ChEBI" id="CHEBI:57649"/>
        <dbReference type="ChEBI" id="CHEBI:62830"/>
        <dbReference type="EC" id="5.1.3.13"/>
    </reaction>
</comment>
<dbReference type="PANTHER" id="PTHR21047:SF2">
    <property type="entry name" value="THYMIDINE DIPHOSPHO-4-KETO-RHAMNOSE 3,5-EPIMERASE"/>
    <property type="match status" value="1"/>
</dbReference>
<evidence type="ECO:0000256" key="5">
    <source>
        <dbReference type="PIRSR" id="PIRSR600888-1"/>
    </source>
</evidence>
<comment type="pathway">
    <text evidence="7">Carbohydrate biosynthesis; dTDP-L-rhamnose biosynthesis.</text>
</comment>
<dbReference type="NCBIfam" id="TIGR01221">
    <property type="entry name" value="rmlC"/>
    <property type="match status" value="1"/>
</dbReference>
<comment type="subunit">
    <text evidence="7">Homodimer.</text>
</comment>
<dbReference type="GO" id="GO:0019305">
    <property type="term" value="P:dTDP-rhamnose biosynthetic process"/>
    <property type="evidence" value="ECO:0007669"/>
    <property type="project" value="UniProtKB-UniRule"/>
</dbReference>
<dbReference type="Proteomes" id="UP000273022">
    <property type="component" value="Unassembled WGS sequence"/>
</dbReference>
<comment type="similarity">
    <text evidence="7">Belongs to the dTDP-4-dehydrorhamnose 3,5-epimerase family.</text>
</comment>
<sequence length="180" mass="20733">MNILDTRFDDVKILEPQIFEDERGFFQENWHQNKFKKNIADVDFVQDNYSRSIKGTLRGLHFQQQQPQGKLIQVLAGKIFDVVVDVRSDSATYGQWFGATLSAENYRQLWVPAGFAHGFYVLSNTVDCLYKCTNFYHPESEVCIKWDDPELAIDWPLSQAPLLSDKDARGINFSSLFVAV</sequence>
<accession>A0A3A6U9C6</accession>
<evidence type="ECO:0000256" key="1">
    <source>
        <dbReference type="ARBA" id="ARBA00001298"/>
    </source>
</evidence>
<dbReference type="InterPro" id="IPR011051">
    <property type="entry name" value="RmlC_Cupin_sf"/>
</dbReference>
<feature type="active site" description="Proton acceptor" evidence="5">
    <location>
        <position position="61"/>
    </location>
</feature>
<dbReference type="PANTHER" id="PTHR21047">
    <property type="entry name" value="DTDP-6-DEOXY-D-GLUCOSE-3,5 EPIMERASE"/>
    <property type="match status" value="1"/>
</dbReference>
<dbReference type="GO" id="GO:0005829">
    <property type="term" value="C:cytosol"/>
    <property type="evidence" value="ECO:0007669"/>
    <property type="project" value="TreeGrafter"/>
</dbReference>
<dbReference type="CDD" id="cd00438">
    <property type="entry name" value="cupin_RmlC"/>
    <property type="match status" value="1"/>
</dbReference>
<dbReference type="InterPro" id="IPR014710">
    <property type="entry name" value="RmlC-like_jellyroll"/>
</dbReference>
<evidence type="ECO:0000256" key="4">
    <source>
        <dbReference type="ARBA" id="ARBA00019595"/>
    </source>
</evidence>
<dbReference type="OrthoDB" id="9800680at2"/>
<comment type="caution">
    <text evidence="8">The sequence shown here is derived from an EMBL/GenBank/DDBJ whole genome shotgun (WGS) entry which is preliminary data.</text>
</comment>
<evidence type="ECO:0000256" key="2">
    <source>
        <dbReference type="ARBA" id="ARBA00001997"/>
    </source>
</evidence>
<dbReference type="InterPro" id="IPR000888">
    <property type="entry name" value="RmlC-like"/>
</dbReference>
<dbReference type="EC" id="5.1.3.13" evidence="3 7"/>
<comment type="function">
    <text evidence="2 7">Catalyzes the epimerization of the C3' and C5'positions of dTDP-6-deoxy-D-xylo-4-hexulose, forming dTDP-6-deoxy-L-lyxo-4-hexulose.</text>
</comment>
<dbReference type="RefSeq" id="WP_121852925.1">
    <property type="nucleotide sequence ID" value="NZ_CP037952.1"/>
</dbReference>
<evidence type="ECO:0000256" key="7">
    <source>
        <dbReference type="RuleBase" id="RU364069"/>
    </source>
</evidence>
<dbReference type="GO" id="GO:0008830">
    <property type="term" value="F:dTDP-4-dehydrorhamnose 3,5-epimerase activity"/>
    <property type="evidence" value="ECO:0007669"/>
    <property type="project" value="UniProtKB-UniRule"/>
</dbReference>
<keyword evidence="9" id="KW-1185">Reference proteome</keyword>
<dbReference type="SUPFAM" id="SSF51182">
    <property type="entry name" value="RmlC-like cupins"/>
    <property type="match status" value="1"/>
</dbReference>
<dbReference type="GO" id="GO:0000271">
    <property type="term" value="P:polysaccharide biosynthetic process"/>
    <property type="evidence" value="ECO:0007669"/>
    <property type="project" value="TreeGrafter"/>
</dbReference>
<proteinExistence type="inferred from homology"/>
<name>A0A3A6U9C6_9GAMM</name>
<evidence type="ECO:0000256" key="6">
    <source>
        <dbReference type="PIRSR" id="PIRSR600888-3"/>
    </source>
</evidence>
<organism evidence="8 9">
    <name type="scientific">Parashewanella spongiae</name>
    <dbReference type="NCBI Taxonomy" id="342950"/>
    <lineage>
        <taxon>Bacteria</taxon>
        <taxon>Pseudomonadati</taxon>
        <taxon>Pseudomonadota</taxon>
        <taxon>Gammaproteobacteria</taxon>
        <taxon>Alteromonadales</taxon>
        <taxon>Shewanellaceae</taxon>
        <taxon>Parashewanella</taxon>
    </lineage>
</organism>
<dbReference type="Pfam" id="PF00908">
    <property type="entry name" value="dTDP_sugar_isom"/>
    <property type="match status" value="1"/>
</dbReference>
<reference evidence="8 9" key="1">
    <citation type="submission" date="2018-09" db="EMBL/GenBank/DDBJ databases">
        <title>Phylogeny of the Shewanellaceae, and recommendation for two new genera, Pseudoshewanella and Parashewanella.</title>
        <authorList>
            <person name="Wang G."/>
        </authorList>
    </citation>
    <scope>NUCLEOTIDE SEQUENCE [LARGE SCALE GENOMIC DNA]</scope>
    <source>
        <strain evidence="8 9">KCTC 22492</strain>
    </source>
</reference>
<feature type="active site" description="Proton donor" evidence="5">
    <location>
        <position position="130"/>
    </location>
</feature>
<gene>
    <name evidence="8" type="primary">rfbC</name>
    <name evidence="8" type="ORF">D5R81_06905</name>
</gene>
<feature type="site" description="Participates in a stacking interaction with the thymidine ring of dTDP-4-oxo-6-deoxyglucose" evidence="6">
    <location>
        <position position="136"/>
    </location>
</feature>
<protein>
    <recommendedName>
        <fullName evidence="4 7">dTDP-4-dehydrorhamnose 3,5-epimerase</fullName>
        <ecNumber evidence="3 7">5.1.3.13</ecNumber>
    </recommendedName>
    <alternativeName>
        <fullName evidence="7">Thymidine diphospho-4-keto-rhamnose 3,5-epimerase</fullName>
    </alternativeName>
</protein>
<evidence type="ECO:0000313" key="9">
    <source>
        <dbReference type="Proteomes" id="UP000273022"/>
    </source>
</evidence>